<dbReference type="SUPFAM" id="SSF52047">
    <property type="entry name" value="RNI-like"/>
    <property type="match status" value="1"/>
</dbReference>
<dbReference type="Proteomes" id="UP000823749">
    <property type="component" value="Chromosome 8"/>
</dbReference>
<proteinExistence type="predicted"/>
<dbReference type="InterPro" id="IPR032675">
    <property type="entry name" value="LRR_dom_sf"/>
</dbReference>
<evidence type="ECO:0000313" key="1">
    <source>
        <dbReference type="EMBL" id="KAG5534821.1"/>
    </source>
</evidence>
<reference evidence="1" key="1">
    <citation type="submission" date="2020-08" db="EMBL/GenBank/DDBJ databases">
        <title>Plant Genome Project.</title>
        <authorList>
            <person name="Zhang R.-G."/>
        </authorList>
    </citation>
    <scope>NUCLEOTIDE SEQUENCE</scope>
    <source>
        <strain evidence="1">WSP0</strain>
        <tissue evidence="1">Leaf</tissue>
    </source>
</reference>
<comment type="caution">
    <text evidence="1">The sequence shown here is derived from an EMBL/GenBank/DDBJ whole genome shotgun (WGS) entry which is preliminary data.</text>
</comment>
<dbReference type="AlphaFoldDB" id="A0AAV6J1G0"/>
<organism evidence="1 2">
    <name type="scientific">Rhododendron griersonianum</name>
    <dbReference type="NCBI Taxonomy" id="479676"/>
    <lineage>
        <taxon>Eukaryota</taxon>
        <taxon>Viridiplantae</taxon>
        <taxon>Streptophyta</taxon>
        <taxon>Embryophyta</taxon>
        <taxon>Tracheophyta</taxon>
        <taxon>Spermatophyta</taxon>
        <taxon>Magnoliopsida</taxon>
        <taxon>eudicotyledons</taxon>
        <taxon>Gunneridae</taxon>
        <taxon>Pentapetalae</taxon>
        <taxon>asterids</taxon>
        <taxon>Ericales</taxon>
        <taxon>Ericaceae</taxon>
        <taxon>Ericoideae</taxon>
        <taxon>Rhodoreae</taxon>
        <taxon>Rhododendron</taxon>
    </lineage>
</organism>
<dbReference type="PANTHER" id="PTHR13318">
    <property type="entry name" value="PARTNER OF PAIRED, ISOFORM B-RELATED"/>
    <property type="match status" value="1"/>
</dbReference>
<sequence length="168" mass="18873">MAVAEKFRGLLSLRLDGCYRVTGEGLKTMALAMSDKLEELALIDCNLKPGLLTTLGQSFRNLRNLDLSYNDKLADEEFISMLALFDCLRELKVRWSKGLTNASVVSMCKNCKQLESVDLMGCGVIEAEAVELFVLNCLQLRRIRIEESKLSDVSRSWASKKFVEVIVD</sequence>
<dbReference type="PANTHER" id="PTHR13318:SF77">
    <property type="entry name" value="F-BOX DOMAIN-CONTAINING PROTEIN"/>
    <property type="match status" value="1"/>
</dbReference>
<gene>
    <name evidence="1" type="ORF">RHGRI_022816</name>
</gene>
<name>A0AAV6J1G0_9ERIC</name>
<dbReference type="InterPro" id="IPR001611">
    <property type="entry name" value="Leu-rich_rpt"/>
</dbReference>
<dbReference type="Pfam" id="PF13516">
    <property type="entry name" value="LRR_6"/>
    <property type="match status" value="1"/>
</dbReference>
<protein>
    <submittedName>
        <fullName evidence="1">Uncharacterized protein</fullName>
    </submittedName>
</protein>
<dbReference type="Gene3D" id="3.80.10.10">
    <property type="entry name" value="Ribonuclease Inhibitor"/>
    <property type="match status" value="1"/>
</dbReference>
<dbReference type="EMBL" id="JACTNZ010000008">
    <property type="protein sequence ID" value="KAG5534821.1"/>
    <property type="molecule type" value="Genomic_DNA"/>
</dbReference>
<accession>A0AAV6J1G0</accession>
<keyword evidence="2" id="KW-1185">Reference proteome</keyword>
<evidence type="ECO:0000313" key="2">
    <source>
        <dbReference type="Proteomes" id="UP000823749"/>
    </source>
</evidence>
<dbReference type="GO" id="GO:0031146">
    <property type="term" value="P:SCF-dependent proteasomal ubiquitin-dependent protein catabolic process"/>
    <property type="evidence" value="ECO:0007669"/>
    <property type="project" value="TreeGrafter"/>
</dbReference>
<dbReference type="GO" id="GO:0019005">
    <property type="term" value="C:SCF ubiquitin ligase complex"/>
    <property type="evidence" value="ECO:0007669"/>
    <property type="project" value="TreeGrafter"/>
</dbReference>